<organism evidence="1 2">
    <name type="scientific">Plakobranchus ocellatus</name>
    <dbReference type="NCBI Taxonomy" id="259542"/>
    <lineage>
        <taxon>Eukaryota</taxon>
        <taxon>Metazoa</taxon>
        <taxon>Spiralia</taxon>
        <taxon>Lophotrochozoa</taxon>
        <taxon>Mollusca</taxon>
        <taxon>Gastropoda</taxon>
        <taxon>Heterobranchia</taxon>
        <taxon>Euthyneura</taxon>
        <taxon>Panpulmonata</taxon>
        <taxon>Sacoglossa</taxon>
        <taxon>Placobranchoidea</taxon>
        <taxon>Plakobranchidae</taxon>
        <taxon>Plakobranchus</taxon>
    </lineage>
</organism>
<accession>A0AAV4AQ85</accession>
<reference evidence="1 2" key="1">
    <citation type="journal article" date="2021" name="Elife">
        <title>Chloroplast acquisition without the gene transfer in kleptoplastic sea slugs, Plakobranchus ocellatus.</title>
        <authorList>
            <person name="Maeda T."/>
            <person name="Takahashi S."/>
            <person name="Yoshida T."/>
            <person name="Shimamura S."/>
            <person name="Takaki Y."/>
            <person name="Nagai Y."/>
            <person name="Toyoda A."/>
            <person name="Suzuki Y."/>
            <person name="Arimoto A."/>
            <person name="Ishii H."/>
            <person name="Satoh N."/>
            <person name="Nishiyama T."/>
            <person name="Hasebe M."/>
            <person name="Maruyama T."/>
            <person name="Minagawa J."/>
            <person name="Obokata J."/>
            <person name="Shigenobu S."/>
        </authorList>
    </citation>
    <scope>NUCLEOTIDE SEQUENCE [LARGE SCALE GENOMIC DNA]</scope>
</reference>
<proteinExistence type="predicted"/>
<dbReference type="Proteomes" id="UP000735302">
    <property type="component" value="Unassembled WGS sequence"/>
</dbReference>
<protein>
    <submittedName>
        <fullName evidence="1">Uncharacterized protein</fullName>
    </submittedName>
</protein>
<sequence length="81" mass="8741">MTATTTLATDSGTPWSTIIAARETPCCGGGDGGEVFPDFTGVSVENGPMFLAPRQVWSVHCTQPHRKRMDFSSIHNDMQVV</sequence>
<evidence type="ECO:0000313" key="2">
    <source>
        <dbReference type="Proteomes" id="UP000735302"/>
    </source>
</evidence>
<keyword evidence="2" id="KW-1185">Reference proteome</keyword>
<evidence type="ECO:0000313" key="1">
    <source>
        <dbReference type="EMBL" id="GFO13316.1"/>
    </source>
</evidence>
<dbReference type="AlphaFoldDB" id="A0AAV4AQ85"/>
<name>A0AAV4AQ85_9GAST</name>
<comment type="caution">
    <text evidence="1">The sequence shown here is derived from an EMBL/GenBank/DDBJ whole genome shotgun (WGS) entry which is preliminary data.</text>
</comment>
<dbReference type="EMBL" id="BLXT01004484">
    <property type="protein sequence ID" value="GFO13316.1"/>
    <property type="molecule type" value="Genomic_DNA"/>
</dbReference>
<gene>
    <name evidence="1" type="ORF">PoB_003982100</name>
</gene>